<dbReference type="EMBL" id="MU273503">
    <property type="protein sequence ID" value="KAI0034313.1"/>
    <property type="molecule type" value="Genomic_DNA"/>
</dbReference>
<sequence>AQFNVNGQIFTSALAIVDAPAPSSTYHAGSNIPIAIDVSADGKLPQSAQAPNSGLPTSFDSLELYLFSTQTNINVTVSNGTGLLTQEPSSTVKHLNFQLSNCVPAGEYNFTIYEGSHINGTAYFSITSIPVSIENTNFNGTCTDTNVLQTLPQASSPPGQNPLINTTAL</sequence>
<reference evidence="1" key="1">
    <citation type="submission" date="2021-02" db="EMBL/GenBank/DDBJ databases">
        <authorList>
            <consortium name="DOE Joint Genome Institute"/>
            <person name="Ahrendt S."/>
            <person name="Looney B.P."/>
            <person name="Miyauchi S."/>
            <person name="Morin E."/>
            <person name="Drula E."/>
            <person name="Courty P.E."/>
            <person name="Chicoki N."/>
            <person name="Fauchery L."/>
            <person name="Kohler A."/>
            <person name="Kuo A."/>
            <person name="Labutti K."/>
            <person name="Pangilinan J."/>
            <person name="Lipzen A."/>
            <person name="Riley R."/>
            <person name="Andreopoulos W."/>
            <person name="He G."/>
            <person name="Johnson J."/>
            <person name="Barry K.W."/>
            <person name="Grigoriev I.V."/>
            <person name="Nagy L."/>
            <person name="Hibbett D."/>
            <person name="Henrissat B."/>
            <person name="Matheny P.B."/>
            <person name="Labbe J."/>
            <person name="Martin F."/>
        </authorList>
    </citation>
    <scope>NUCLEOTIDE SEQUENCE</scope>
    <source>
        <strain evidence="1">EC-137</strain>
    </source>
</reference>
<feature type="non-terminal residue" evidence="1">
    <location>
        <position position="169"/>
    </location>
</feature>
<proteinExistence type="predicted"/>
<protein>
    <submittedName>
        <fullName evidence="1">Uncharacterized protein</fullName>
    </submittedName>
</protein>
<organism evidence="1 2">
    <name type="scientific">Vararia minispora EC-137</name>
    <dbReference type="NCBI Taxonomy" id="1314806"/>
    <lineage>
        <taxon>Eukaryota</taxon>
        <taxon>Fungi</taxon>
        <taxon>Dikarya</taxon>
        <taxon>Basidiomycota</taxon>
        <taxon>Agaricomycotina</taxon>
        <taxon>Agaricomycetes</taxon>
        <taxon>Russulales</taxon>
        <taxon>Lachnocladiaceae</taxon>
        <taxon>Vararia</taxon>
    </lineage>
</organism>
<name>A0ACB8QS28_9AGAM</name>
<keyword evidence="2" id="KW-1185">Reference proteome</keyword>
<evidence type="ECO:0000313" key="1">
    <source>
        <dbReference type="EMBL" id="KAI0034313.1"/>
    </source>
</evidence>
<feature type="non-terminal residue" evidence="1">
    <location>
        <position position="1"/>
    </location>
</feature>
<dbReference type="Proteomes" id="UP000814128">
    <property type="component" value="Unassembled WGS sequence"/>
</dbReference>
<gene>
    <name evidence="1" type="ORF">K488DRAFT_20672</name>
</gene>
<accession>A0ACB8QS28</accession>
<evidence type="ECO:0000313" key="2">
    <source>
        <dbReference type="Proteomes" id="UP000814128"/>
    </source>
</evidence>
<comment type="caution">
    <text evidence="1">The sequence shown here is derived from an EMBL/GenBank/DDBJ whole genome shotgun (WGS) entry which is preliminary data.</text>
</comment>
<reference evidence="1" key="2">
    <citation type="journal article" date="2022" name="New Phytol.">
        <title>Evolutionary transition to the ectomycorrhizal habit in the genomes of a hyperdiverse lineage of mushroom-forming fungi.</title>
        <authorList>
            <person name="Looney B."/>
            <person name="Miyauchi S."/>
            <person name="Morin E."/>
            <person name="Drula E."/>
            <person name="Courty P.E."/>
            <person name="Kohler A."/>
            <person name="Kuo A."/>
            <person name="LaButti K."/>
            <person name="Pangilinan J."/>
            <person name="Lipzen A."/>
            <person name="Riley R."/>
            <person name="Andreopoulos W."/>
            <person name="He G."/>
            <person name="Johnson J."/>
            <person name="Nolan M."/>
            <person name="Tritt A."/>
            <person name="Barry K.W."/>
            <person name="Grigoriev I.V."/>
            <person name="Nagy L.G."/>
            <person name="Hibbett D."/>
            <person name="Henrissat B."/>
            <person name="Matheny P.B."/>
            <person name="Labbe J."/>
            <person name="Martin F.M."/>
        </authorList>
    </citation>
    <scope>NUCLEOTIDE SEQUENCE</scope>
    <source>
        <strain evidence="1">EC-137</strain>
    </source>
</reference>